<evidence type="ECO:0000256" key="3">
    <source>
        <dbReference type="HAMAP-Rule" id="MF_00649"/>
    </source>
</evidence>
<keyword evidence="5" id="KW-1185">Reference proteome</keyword>
<keyword evidence="2 3" id="KW-0862">Zinc</keyword>
<dbReference type="SUPFAM" id="SSF57716">
    <property type="entry name" value="Glucocorticoid receptor-like (DNA-binding domain)"/>
    <property type="match status" value="1"/>
</dbReference>
<evidence type="ECO:0000313" key="4">
    <source>
        <dbReference type="EMBL" id="RDE22802.1"/>
    </source>
</evidence>
<dbReference type="GO" id="GO:0006355">
    <property type="term" value="P:regulation of DNA-templated transcription"/>
    <property type="evidence" value="ECO:0007669"/>
    <property type="project" value="InterPro"/>
</dbReference>
<feature type="binding site" evidence="3">
    <location>
        <position position="25"/>
    </location>
    <ligand>
        <name>Zn(2+)</name>
        <dbReference type="ChEBI" id="CHEBI:29105"/>
    </ligand>
</feature>
<feature type="binding site" evidence="3">
    <location>
        <position position="6"/>
    </location>
    <ligand>
        <name>Zn(2+)</name>
        <dbReference type="ChEBI" id="CHEBI:29105"/>
    </ligand>
</feature>
<dbReference type="PANTHER" id="PTHR36150:SF1">
    <property type="entry name" value="DNA GYRASE INHIBITOR YACG"/>
    <property type="match status" value="1"/>
</dbReference>
<dbReference type="InterPro" id="IPR013088">
    <property type="entry name" value="Znf_NHR/GATA"/>
</dbReference>
<comment type="similarity">
    <text evidence="3">Belongs to the DNA gyrase inhibitor YacG family.</text>
</comment>
<dbReference type="Proteomes" id="UP000253769">
    <property type="component" value="Unassembled WGS sequence"/>
</dbReference>
<keyword evidence="1 3" id="KW-0479">Metal-binding</keyword>
<comment type="function">
    <text evidence="3">Inhibits all the catalytic activities of DNA gyrase by preventing its interaction with DNA. Acts by binding directly to the C-terminal domain of GyrB, which probably disrupts DNA binding by the gyrase.</text>
</comment>
<feature type="binding site" evidence="3">
    <location>
        <position position="29"/>
    </location>
    <ligand>
        <name>Zn(2+)</name>
        <dbReference type="ChEBI" id="CHEBI:29105"/>
    </ligand>
</feature>
<evidence type="ECO:0000256" key="1">
    <source>
        <dbReference type="ARBA" id="ARBA00022723"/>
    </source>
</evidence>
<name>A0A369WM63_9GAMM</name>
<dbReference type="RefSeq" id="WP_114695435.1">
    <property type="nucleotide sequence ID" value="NZ_QQOH01000002.1"/>
</dbReference>
<proteinExistence type="inferred from homology"/>
<dbReference type="GO" id="GO:0008657">
    <property type="term" value="F:DNA topoisomerase type II (double strand cut, ATP-hydrolyzing) inhibitor activity"/>
    <property type="evidence" value="ECO:0007669"/>
    <property type="project" value="UniProtKB-UniRule"/>
</dbReference>
<evidence type="ECO:0000256" key="2">
    <source>
        <dbReference type="ARBA" id="ARBA00022833"/>
    </source>
</evidence>
<dbReference type="EMBL" id="QQOH01000002">
    <property type="protein sequence ID" value="RDE22802.1"/>
    <property type="molecule type" value="Genomic_DNA"/>
</dbReference>
<dbReference type="HAMAP" id="MF_00649">
    <property type="entry name" value="DNA_gyrase_inhibitor_YacG"/>
    <property type="match status" value="1"/>
</dbReference>
<gene>
    <name evidence="3" type="primary">yacG</name>
    <name evidence="4" type="ORF">DV711_09525</name>
</gene>
<dbReference type="Gene3D" id="3.30.50.10">
    <property type="entry name" value="Erythroid Transcription Factor GATA-1, subunit A"/>
    <property type="match status" value="1"/>
</dbReference>
<dbReference type="Pfam" id="PF03884">
    <property type="entry name" value="YacG"/>
    <property type="match status" value="1"/>
</dbReference>
<dbReference type="GO" id="GO:0008270">
    <property type="term" value="F:zinc ion binding"/>
    <property type="evidence" value="ECO:0007669"/>
    <property type="project" value="UniProtKB-UniRule"/>
</dbReference>
<dbReference type="OrthoDB" id="9809663at2"/>
<accession>A0A369WM63</accession>
<protein>
    <recommendedName>
        <fullName evidence="3">DNA gyrase inhibitor YacG</fullName>
    </recommendedName>
</protein>
<reference evidence="4 5" key="1">
    <citation type="submission" date="2018-07" db="EMBL/GenBank/DDBJ databases">
        <title>Motiliproteus coralliicola sp. nov., a bacterium isolated from Coral.</title>
        <authorList>
            <person name="Wang G."/>
        </authorList>
    </citation>
    <scope>NUCLEOTIDE SEQUENCE [LARGE SCALE GENOMIC DNA]</scope>
    <source>
        <strain evidence="4 5">C34</strain>
    </source>
</reference>
<dbReference type="NCBIfam" id="NF001638">
    <property type="entry name" value="PRK00418.1"/>
    <property type="match status" value="1"/>
</dbReference>
<sequence>MPVINCPHCQKPVEWDSNNPHRPFCSERCRLIDLGAWANEEYQISKPSGTELEMDPEDAEELLHQLEQAAKPPVH</sequence>
<comment type="cofactor">
    <cofactor evidence="3">
        <name>Zn(2+)</name>
        <dbReference type="ChEBI" id="CHEBI:29105"/>
    </cofactor>
    <text evidence="3">Binds 1 zinc ion.</text>
</comment>
<feature type="binding site" evidence="3">
    <location>
        <position position="9"/>
    </location>
    <ligand>
        <name>Zn(2+)</name>
        <dbReference type="ChEBI" id="CHEBI:29105"/>
    </ligand>
</feature>
<dbReference type="AlphaFoldDB" id="A0A369WM63"/>
<dbReference type="InterPro" id="IPR005584">
    <property type="entry name" value="DNA_gyrase_inhibitor_YacG"/>
</dbReference>
<dbReference type="PANTHER" id="PTHR36150">
    <property type="entry name" value="DNA GYRASE INHIBITOR YACG"/>
    <property type="match status" value="1"/>
</dbReference>
<evidence type="ECO:0000313" key="5">
    <source>
        <dbReference type="Proteomes" id="UP000253769"/>
    </source>
</evidence>
<comment type="subunit">
    <text evidence="3">Interacts with GyrB.</text>
</comment>
<comment type="caution">
    <text evidence="4">The sequence shown here is derived from an EMBL/GenBank/DDBJ whole genome shotgun (WGS) entry which is preliminary data.</text>
</comment>
<organism evidence="4 5">
    <name type="scientific">Motiliproteus coralliicola</name>
    <dbReference type="NCBI Taxonomy" id="2283196"/>
    <lineage>
        <taxon>Bacteria</taxon>
        <taxon>Pseudomonadati</taxon>
        <taxon>Pseudomonadota</taxon>
        <taxon>Gammaproteobacteria</taxon>
        <taxon>Oceanospirillales</taxon>
        <taxon>Oceanospirillaceae</taxon>
        <taxon>Motiliproteus</taxon>
    </lineage>
</organism>